<dbReference type="STRING" id="1148.gene:10498926"/>
<accession>P73985</accession>
<gene>
    <name evidence="3" type="ordered locus">slr2118</name>
</gene>
<dbReference type="PIR" id="S75494">
    <property type="entry name" value="S75494"/>
</dbReference>
<dbReference type="PANTHER" id="PTHR46401:SF2">
    <property type="entry name" value="GLYCOSYLTRANSFERASE WBBK-RELATED"/>
    <property type="match status" value="1"/>
</dbReference>
<evidence type="ECO:0000313" key="3">
    <source>
        <dbReference type="EMBL" id="BAA18055.1"/>
    </source>
</evidence>
<evidence type="ECO:0000256" key="1">
    <source>
        <dbReference type="ARBA" id="ARBA00022679"/>
    </source>
</evidence>
<dbReference type="EMBL" id="BA000022">
    <property type="protein sequence ID" value="BAA18055.1"/>
    <property type="molecule type" value="Genomic_DNA"/>
</dbReference>
<dbReference type="KEGG" id="syn:slr2118"/>
<dbReference type="Pfam" id="PF00534">
    <property type="entry name" value="Glycos_transf_1"/>
    <property type="match status" value="1"/>
</dbReference>
<dbReference type="GO" id="GO:0016757">
    <property type="term" value="F:glycosyltransferase activity"/>
    <property type="evidence" value="ECO:0000318"/>
    <property type="project" value="GO_Central"/>
</dbReference>
<dbReference type="Proteomes" id="UP000001425">
    <property type="component" value="Chromosome"/>
</dbReference>
<dbReference type="InParanoid" id="P73985"/>
<dbReference type="IntAct" id="P73985">
    <property type="interactions" value="1"/>
</dbReference>
<dbReference type="InterPro" id="IPR001296">
    <property type="entry name" value="Glyco_trans_1"/>
</dbReference>
<reference evidence="3 4" key="2">
    <citation type="journal article" date="1996" name="DNA Res.">
        <title>Sequence analysis of the genome of the unicellular cyanobacterium Synechocystis sp. strain PCC6803. II. Sequence determination of the entire genome and assignment of potential protein-coding regions.</title>
        <authorList>
            <person name="Kaneko T."/>
            <person name="Sato S."/>
            <person name="Kotani H."/>
            <person name="Tanaka A."/>
            <person name="Asamizu E."/>
            <person name="Nakamura Y."/>
            <person name="Miyajima N."/>
            <person name="Hirosawa M."/>
            <person name="Sugiura M."/>
            <person name="Sasamoto S."/>
            <person name="Kimura T."/>
            <person name="Hosouchi T."/>
            <person name="Matsuno A."/>
            <person name="Muraki A."/>
            <person name="Nakazaki N."/>
            <person name="Naruo K."/>
            <person name="Okumura S."/>
            <person name="Shimpo S."/>
            <person name="Takeuchi C."/>
            <person name="Wada T."/>
            <person name="Watanabe A."/>
            <person name="Yamada M."/>
            <person name="Yasuda M."/>
            <person name="Tabata S."/>
        </authorList>
    </citation>
    <scope>NUCLEOTIDE SEQUENCE [LARGE SCALE GENOMIC DNA]</scope>
    <source>
        <strain evidence="4">ATCC 27184 / PCC 6803 / Kazusa</strain>
    </source>
</reference>
<name>P73985_SYNY3</name>
<dbReference type="PANTHER" id="PTHR46401">
    <property type="entry name" value="GLYCOSYLTRANSFERASE WBBK-RELATED"/>
    <property type="match status" value="1"/>
</dbReference>
<organism evidence="3 4">
    <name type="scientific">Synechocystis sp. (strain ATCC 27184 / PCC 6803 / Kazusa)</name>
    <dbReference type="NCBI Taxonomy" id="1111708"/>
    <lineage>
        <taxon>Bacteria</taxon>
        <taxon>Bacillati</taxon>
        <taxon>Cyanobacteriota</taxon>
        <taxon>Cyanophyceae</taxon>
        <taxon>Synechococcales</taxon>
        <taxon>Merismopediaceae</taxon>
        <taxon>Synechocystis</taxon>
    </lineage>
</organism>
<feature type="domain" description="Glycosyl transferase family 1" evidence="2">
    <location>
        <begin position="220"/>
        <end position="392"/>
    </location>
</feature>
<dbReference type="PaxDb" id="1148-1653139"/>
<evidence type="ECO:0000259" key="2">
    <source>
        <dbReference type="Pfam" id="PF00534"/>
    </source>
</evidence>
<sequence length="421" mass="48706">MDMKYPRILIINPVPFNHINASGITTSNLFRGWPLDKIAQIYSHENDKYIDHKICQNYLHIVSKSLIPEKLTLEELNKPLQRISDLLSGNSLTLGGWLANPSPILKWIKNFNPEIIYARPLDTPYFYWRLPYQISRNQNIPYAIHIMDDWPARYGQRSGIIDNFIRKPALQKQLKRLIENSSLNIGISEQMCKAFEERYKRPFVTFHNCIEIDNFINQGKTDKPSDNLQVVYTGSVTEDKELGSLIDIKDVILSLNTKGYQITLTIYAPSIYQEIIDQKLAIPNVIKYGGFFPPELKPNILANADLLLLPLNFDVKSIIYTQYSFQSKLPEYMASGTPILLYGPNNNPNIEYAKKNDFGFIVTENNQKELTNFFLRIIKDQKLREHQGKMGQRLAFADFNAEVIRERFHKSLCQIARNKLG</sequence>
<protein>
    <submittedName>
        <fullName evidence="3">Slr2118 protein</fullName>
    </submittedName>
</protein>
<reference evidence="3 4" key="1">
    <citation type="journal article" date="1995" name="DNA Res.">
        <title>Sequence analysis of the genome of the unicellular cyanobacterium Synechocystis sp. strain PCC6803. I. Sequence features in the 1 Mb region from map positions 64% to 92% of the genome.</title>
        <authorList>
            <person name="Kaneko T."/>
            <person name="Tanaka A."/>
            <person name="Sato S."/>
            <person name="Kotani H."/>
            <person name="Sazuka T."/>
            <person name="Miyajima N."/>
            <person name="Sugiura M."/>
            <person name="Tabata S."/>
        </authorList>
    </citation>
    <scope>NUCLEOTIDE SEQUENCE [LARGE SCALE GENOMIC DNA]</scope>
    <source>
        <strain evidence="4">ATCC 27184 / PCC 6803 / Kazusa</strain>
    </source>
</reference>
<evidence type="ECO:0000313" key="4">
    <source>
        <dbReference type="Proteomes" id="UP000001425"/>
    </source>
</evidence>
<dbReference type="AlphaFoldDB" id="P73985"/>
<dbReference type="EnsemblBacteria" id="BAA18055">
    <property type="protein sequence ID" value="BAA18055"/>
    <property type="gene ID" value="BAA18055"/>
</dbReference>
<proteinExistence type="predicted"/>
<keyword evidence="4" id="KW-1185">Reference proteome</keyword>
<dbReference type="SUPFAM" id="SSF53756">
    <property type="entry name" value="UDP-Glycosyltransferase/glycogen phosphorylase"/>
    <property type="match status" value="1"/>
</dbReference>
<dbReference type="Gene3D" id="3.40.50.2000">
    <property type="entry name" value="Glycogen Phosphorylase B"/>
    <property type="match status" value="2"/>
</dbReference>
<dbReference type="eggNOG" id="COG0438">
    <property type="taxonomic scope" value="Bacteria"/>
</dbReference>
<dbReference type="GO" id="GO:0009103">
    <property type="term" value="P:lipopolysaccharide biosynthetic process"/>
    <property type="evidence" value="ECO:0000318"/>
    <property type="project" value="GO_Central"/>
</dbReference>
<keyword evidence="1" id="KW-0808">Transferase</keyword>